<dbReference type="GO" id="GO:0045944">
    <property type="term" value="P:positive regulation of transcription by RNA polymerase II"/>
    <property type="evidence" value="ECO:0007669"/>
    <property type="project" value="TreeGrafter"/>
</dbReference>
<evidence type="ECO:0000256" key="1">
    <source>
        <dbReference type="ARBA" id="ARBA00004123"/>
    </source>
</evidence>
<dbReference type="GO" id="GO:0000122">
    <property type="term" value="P:negative regulation of transcription by RNA polymerase II"/>
    <property type="evidence" value="ECO:0007669"/>
    <property type="project" value="EnsemblFungi"/>
</dbReference>
<evidence type="ECO:0000313" key="9">
    <source>
        <dbReference type="EMBL" id="KTB12660.1"/>
    </source>
</evidence>
<accession>A0A0W0DD59</accession>
<dbReference type="OMA" id="CIAMEIK"/>
<dbReference type="GO" id="GO:0000981">
    <property type="term" value="F:DNA-binding transcription factor activity, RNA polymerase II-specific"/>
    <property type="evidence" value="ECO:0007669"/>
    <property type="project" value="EnsemblFungi"/>
</dbReference>
<dbReference type="VEuPathDB" id="FungiDB:GWK60_L12067"/>
<dbReference type="Proteomes" id="UP000054886">
    <property type="component" value="Unassembled WGS sequence"/>
</dbReference>
<dbReference type="PANTHER" id="PTHR10071:SF281">
    <property type="entry name" value="BOX A-BINDING FACTOR-RELATED"/>
    <property type="match status" value="1"/>
</dbReference>
<keyword evidence="2" id="KW-0479">Metal-binding</keyword>
<protein>
    <submittedName>
        <fullName evidence="9">Protein GZF3</fullName>
    </submittedName>
</protein>
<dbReference type="GO" id="GO:0008270">
    <property type="term" value="F:zinc ion binding"/>
    <property type="evidence" value="ECO:0007669"/>
    <property type="project" value="UniProtKB-KW"/>
</dbReference>
<dbReference type="CDD" id="cd00202">
    <property type="entry name" value="ZnF_GATA"/>
    <property type="match status" value="1"/>
</dbReference>
<dbReference type="SMART" id="SM00401">
    <property type="entry name" value="ZnF_GATA"/>
    <property type="match status" value="1"/>
</dbReference>
<dbReference type="FunFam" id="3.30.50.10:FF:000007">
    <property type="entry name" value="Nitrogen regulatory AreA, N-terminal"/>
    <property type="match status" value="1"/>
</dbReference>
<comment type="subcellular location">
    <subcellularLocation>
        <location evidence="1">Nucleus</location>
    </subcellularLocation>
</comment>
<dbReference type="InterPro" id="IPR039355">
    <property type="entry name" value="Transcription_factor_GATA"/>
</dbReference>
<dbReference type="PROSITE" id="PS00344">
    <property type="entry name" value="GATA_ZN_FINGER_1"/>
    <property type="match status" value="1"/>
</dbReference>
<evidence type="ECO:0000256" key="6">
    <source>
        <dbReference type="PROSITE-ProRule" id="PRU00094"/>
    </source>
</evidence>
<keyword evidence="5" id="KW-0539">Nucleus</keyword>
<sequence length="186" mass="21484">MIISDKLEDTDTEVSCRSTPTPIPQCKNCLTSHTPLWRRDKDGSMLCNACGLFQKMHGRARPISLKTDQIRHRNRKKKAISVMKIRPEPLLPHGQLISLSSDINCSTTTTIPVSDIPWISKGAPIRNPSPRQRPHHNNLQDEEFVIKLKTRVNELESITRLYKNHITRLEQRCQILESKLYELVYH</sequence>
<proteinExistence type="predicted"/>
<dbReference type="PANTHER" id="PTHR10071">
    <property type="entry name" value="TRANSCRIPTION FACTOR GATA FAMILY MEMBER"/>
    <property type="match status" value="1"/>
</dbReference>
<keyword evidence="4" id="KW-0862">Zinc</keyword>
<dbReference type="InterPro" id="IPR000679">
    <property type="entry name" value="Znf_GATA"/>
</dbReference>
<dbReference type="InterPro" id="IPR013088">
    <property type="entry name" value="Znf_NHR/GATA"/>
</dbReference>
<dbReference type="PRINTS" id="PR00619">
    <property type="entry name" value="GATAZNFINGER"/>
</dbReference>
<gene>
    <name evidence="8" type="ORF">AO440_004568</name>
    <name evidence="9" type="ORF">AO440_005848</name>
</gene>
<reference evidence="9 10" key="1">
    <citation type="submission" date="2015-10" db="EMBL/GenBank/DDBJ databases">
        <title>Draft genomes sequences of Candida glabrata isolates 1A, 1B, 2A, 2B, 3A and 3B.</title>
        <authorList>
            <person name="Haavelsrud O.E."/>
            <person name="Gaustad P."/>
        </authorList>
    </citation>
    <scope>NUCLEOTIDE SEQUENCE [LARGE SCALE GENOMIC DNA]</scope>
    <source>
        <strain evidence="9">910700640</strain>
    </source>
</reference>
<dbReference type="AlphaFoldDB" id="A0A0W0DD59"/>
<dbReference type="GO" id="GO:0000978">
    <property type="term" value="F:RNA polymerase II cis-regulatory region sequence-specific DNA binding"/>
    <property type="evidence" value="ECO:0007669"/>
    <property type="project" value="TreeGrafter"/>
</dbReference>
<dbReference type="SUPFAM" id="SSF57716">
    <property type="entry name" value="Glucocorticoid receptor-like (DNA-binding domain)"/>
    <property type="match status" value="1"/>
</dbReference>
<dbReference type="VEuPathDB" id="FungiDB:CAGL0L03157g"/>
<name>A0A0W0DD59_CANGB</name>
<evidence type="ECO:0000259" key="7">
    <source>
        <dbReference type="PROSITE" id="PS50114"/>
    </source>
</evidence>
<dbReference type="VEuPathDB" id="FungiDB:GW608_L12089"/>
<evidence type="ECO:0000256" key="4">
    <source>
        <dbReference type="ARBA" id="ARBA00022833"/>
    </source>
</evidence>
<dbReference type="Pfam" id="PF00320">
    <property type="entry name" value="GATA"/>
    <property type="match status" value="1"/>
</dbReference>
<feature type="domain" description="GATA-type" evidence="7">
    <location>
        <begin position="25"/>
        <end position="73"/>
    </location>
</feature>
<dbReference type="EMBL" id="LLZZ01000132">
    <property type="protein sequence ID" value="KTB01091.1"/>
    <property type="molecule type" value="Genomic_DNA"/>
</dbReference>
<comment type="caution">
    <text evidence="9">The sequence shown here is derived from an EMBL/GenBank/DDBJ whole genome shotgun (WGS) entry which is preliminary data.</text>
</comment>
<dbReference type="GO" id="GO:0005634">
    <property type="term" value="C:nucleus"/>
    <property type="evidence" value="ECO:0007669"/>
    <property type="project" value="UniProtKB-SubCell"/>
</dbReference>
<dbReference type="EMBL" id="LLZZ01000018">
    <property type="protein sequence ID" value="KTB12660.1"/>
    <property type="molecule type" value="Genomic_DNA"/>
</dbReference>
<evidence type="ECO:0000313" key="10">
    <source>
        <dbReference type="Proteomes" id="UP000054886"/>
    </source>
</evidence>
<evidence type="ECO:0000256" key="5">
    <source>
        <dbReference type="ARBA" id="ARBA00023242"/>
    </source>
</evidence>
<dbReference type="VEuPathDB" id="FungiDB:B1J91_L03157g"/>
<dbReference type="PROSITE" id="PS50114">
    <property type="entry name" value="GATA_ZN_FINGER_2"/>
    <property type="match status" value="1"/>
</dbReference>
<dbReference type="OrthoDB" id="515401at2759"/>
<dbReference type="GO" id="GO:0090295">
    <property type="term" value="P:nitrogen catabolite repression of transcription"/>
    <property type="evidence" value="ECO:0007669"/>
    <property type="project" value="EnsemblFungi"/>
</dbReference>
<evidence type="ECO:0000256" key="3">
    <source>
        <dbReference type="ARBA" id="ARBA00022771"/>
    </source>
</evidence>
<evidence type="ECO:0000313" key="8">
    <source>
        <dbReference type="EMBL" id="KTB01091.1"/>
    </source>
</evidence>
<dbReference type="Gene3D" id="3.30.50.10">
    <property type="entry name" value="Erythroid Transcription Factor GATA-1, subunit A"/>
    <property type="match status" value="1"/>
</dbReference>
<evidence type="ECO:0000256" key="2">
    <source>
        <dbReference type="ARBA" id="ARBA00022723"/>
    </source>
</evidence>
<dbReference type="VEuPathDB" id="FungiDB:GVI51_L02959"/>
<organism evidence="9 10">
    <name type="scientific">Candida glabrata</name>
    <name type="common">Yeast</name>
    <name type="synonym">Torulopsis glabrata</name>
    <dbReference type="NCBI Taxonomy" id="5478"/>
    <lineage>
        <taxon>Eukaryota</taxon>
        <taxon>Fungi</taxon>
        <taxon>Dikarya</taxon>
        <taxon>Ascomycota</taxon>
        <taxon>Saccharomycotina</taxon>
        <taxon>Saccharomycetes</taxon>
        <taxon>Saccharomycetales</taxon>
        <taxon>Saccharomycetaceae</taxon>
        <taxon>Nakaseomyces</taxon>
    </lineage>
</organism>
<keyword evidence="3 6" id="KW-0863">Zinc-finger</keyword>